<sequence>MSLCGHVFSTLYVLLTAQWVCRFL</sequence>
<organism evidence="1">
    <name type="scientific">Anguilla anguilla</name>
    <name type="common">European freshwater eel</name>
    <name type="synonym">Muraena anguilla</name>
    <dbReference type="NCBI Taxonomy" id="7936"/>
    <lineage>
        <taxon>Eukaryota</taxon>
        <taxon>Metazoa</taxon>
        <taxon>Chordata</taxon>
        <taxon>Craniata</taxon>
        <taxon>Vertebrata</taxon>
        <taxon>Euteleostomi</taxon>
        <taxon>Actinopterygii</taxon>
        <taxon>Neopterygii</taxon>
        <taxon>Teleostei</taxon>
        <taxon>Anguilliformes</taxon>
        <taxon>Anguillidae</taxon>
        <taxon>Anguilla</taxon>
    </lineage>
</organism>
<name>A0A0E9VQW2_ANGAN</name>
<evidence type="ECO:0000313" key="1">
    <source>
        <dbReference type="EMBL" id="JAH79765.1"/>
    </source>
</evidence>
<dbReference type="AlphaFoldDB" id="A0A0E9VQW2"/>
<accession>A0A0E9VQW2</accession>
<reference evidence="1" key="1">
    <citation type="submission" date="2014-11" db="EMBL/GenBank/DDBJ databases">
        <authorList>
            <person name="Amaro Gonzalez C."/>
        </authorList>
    </citation>
    <scope>NUCLEOTIDE SEQUENCE</scope>
</reference>
<protein>
    <submittedName>
        <fullName evidence="1">Uncharacterized protein</fullName>
    </submittedName>
</protein>
<proteinExistence type="predicted"/>
<dbReference type="EMBL" id="GBXM01028812">
    <property type="protein sequence ID" value="JAH79765.1"/>
    <property type="molecule type" value="Transcribed_RNA"/>
</dbReference>
<reference evidence="1" key="2">
    <citation type="journal article" date="2015" name="Fish Shellfish Immunol.">
        <title>Early steps in the European eel (Anguilla anguilla)-Vibrio vulnificus interaction in the gills: Role of the RtxA13 toxin.</title>
        <authorList>
            <person name="Callol A."/>
            <person name="Pajuelo D."/>
            <person name="Ebbesson L."/>
            <person name="Teles M."/>
            <person name="MacKenzie S."/>
            <person name="Amaro C."/>
        </authorList>
    </citation>
    <scope>NUCLEOTIDE SEQUENCE</scope>
</reference>